<organism evidence="3 4">
    <name type="scientific">Arthrobacter terricola</name>
    <dbReference type="NCBI Taxonomy" id="2547396"/>
    <lineage>
        <taxon>Bacteria</taxon>
        <taxon>Bacillati</taxon>
        <taxon>Actinomycetota</taxon>
        <taxon>Actinomycetes</taxon>
        <taxon>Micrococcales</taxon>
        <taxon>Micrococcaceae</taxon>
        <taxon>Arthrobacter</taxon>
    </lineage>
</organism>
<dbReference type="InterPro" id="IPR051267">
    <property type="entry name" value="STEAP_metalloreductase"/>
</dbReference>
<name>A0A4R5KCS2_9MICC</name>
<evidence type="ECO:0000256" key="1">
    <source>
        <dbReference type="ARBA" id="ARBA00023002"/>
    </source>
</evidence>
<feature type="domain" description="Pyrroline-5-carboxylate reductase catalytic N-terminal" evidence="2">
    <location>
        <begin position="12"/>
        <end position="106"/>
    </location>
</feature>
<dbReference type="AlphaFoldDB" id="A0A4R5KCS2"/>
<dbReference type="PANTHER" id="PTHR14239">
    <property type="entry name" value="DUDULIN-RELATED"/>
    <property type="match status" value="1"/>
</dbReference>
<dbReference type="Pfam" id="PF03807">
    <property type="entry name" value="F420_oxidored"/>
    <property type="match status" value="1"/>
</dbReference>
<sequence>MSAPTLRRARMKIAVLGTGMVGHALAGKLVALGHEVMMGSREAGNPKGTEWAAQAGPRASAGSFADAVATAELVINATPGMVSLAALEEAGAENLAGKVLLDVSNPLDFSHGFPPSLSVCNTDSIAETIQRTFPEARVVKALNTVMAPLMVDPLRLDGGAHDVFVAGNDDGAKAAVVGILREFGWLPEHIRDLGGLEVARGTEMWMPLWLRIFMRQQQGKLFNIAVVSE</sequence>
<keyword evidence="1" id="KW-0560">Oxidoreductase</keyword>
<dbReference type="InterPro" id="IPR028939">
    <property type="entry name" value="P5C_Rdtase_cat_N"/>
</dbReference>
<evidence type="ECO:0000313" key="4">
    <source>
        <dbReference type="Proteomes" id="UP000295511"/>
    </source>
</evidence>
<accession>A0A4R5KCS2</accession>
<dbReference type="InterPro" id="IPR036291">
    <property type="entry name" value="NAD(P)-bd_dom_sf"/>
</dbReference>
<keyword evidence="4" id="KW-1185">Reference proteome</keyword>
<dbReference type="GO" id="GO:0016491">
    <property type="term" value="F:oxidoreductase activity"/>
    <property type="evidence" value="ECO:0007669"/>
    <property type="project" value="UniProtKB-KW"/>
</dbReference>
<gene>
    <name evidence="3" type="ORF">E1809_16760</name>
</gene>
<dbReference type="OrthoDB" id="3194817at2"/>
<dbReference type="EMBL" id="SMRU01000020">
    <property type="protein sequence ID" value="TDF93129.1"/>
    <property type="molecule type" value="Genomic_DNA"/>
</dbReference>
<protein>
    <submittedName>
        <fullName evidence="3">NADP oxidoreductase</fullName>
    </submittedName>
</protein>
<proteinExistence type="predicted"/>
<dbReference type="Proteomes" id="UP000295511">
    <property type="component" value="Unassembled WGS sequence"/>
</dbReference>
<reference evidence="3 4" key="1">
    <citation type="submission" date="2019-03" db="EMBL/GenBank/DDBJ databases">
        <title>Whole genome sequence of Arthrobacter sp JH1-1.</title>
        <authorList>
            <person name="Trinh H.N."/>
        </authorList>
    </citation>
    <scope>NUCLEOTIDE SEQUENCE [LARGE SCALE GENOMIC DNA]</scope>
    <source>
        <strain evidence="3 4">JH1-1</strain>
    </source>
</reference>
<comment type="caution">
    <text evidence="3">The sequence shown here is derived from an EMBL/GenBank/DDBJ whole genome shotgun (WGS) entry which is preliminary data.</text>
</comment>
<evidence type="ECO:0000259" key="2">
    <source>
        <dbReference type="Pfam" id="PF03807"/>
    </source>
</evidence>
<evidence type="ECO:0000313" key="3">
    <source>
        <dbReference type="EMBL" id="TDF93129.1"/>
    </source>
</evidence>
<dbReference type="SUPFAM" id="SSF51735">
    <property type="entry name" value="NAD(P)-binding Rossmann-fold domains"/>
    <property type="match status" value="1"/>
</dbReference>
<dbReference type="Gene3D" id="3.40.50.720">
    <property type="entry name" value="NAD(P)-binding Rossmann-like Domain"/>
    <property type="match status" value="1"/>
</dbReference>
<dbReference type="PANTHER" id="PTHR14239:SF10">
    <property type="entry name" value="REDUCTASE"/>
    <property type="match status" value="1"/>
</dbReference>